<dbReference type="SMART" id="SM00260">
    <property type="entry name" value="CheW"/>
    <property type="match status" value="1"/>
</dbReference>
<evidence type="ECO:0000313" key="1">
    <source>
        <dbReference type="EMBL" id="RGK47171.1"/>
    </source>
</evidence>
<sequence>MKGIGGKMEQYVVFKSHDQLFGLPVTIVRRVVETNKFIPLPEVADYVLGVYEYEEQMLPIIDLGRKLFNDFTEQTQEAKVILCNWKEQSLGIYVEKIVGIVYLETNDNEKELEKAKLKRGYVGKFLKMKDDVVISLELDYLFDNKEADGLMESLDDLEADQALKSSDSEDGENE</sequence>
<comment type="caution">
    <text evidence="1">The sequence shown here is derived from an EMBL/GenBank/DDBJ whole genome shotgun (WGS) entry which is preliminary data.</text>
</comment>
<dbReference type="AlphaFoldDB" id="A0A3E4MBR6"/>
<dbReference type="SUPFAM" id="SSF50341">
    <property type="entry name" value="CheW-like"/>
    <property type="match status" value="1"/>
</dbReference>
<dbReference type="PANTHER" id="PTHR22617:SF23">
    <property type="entry name" value="CHEMOTAXIS PROTEIN CHEW"/>
    <property type="match status" value="1"/>
</dbReference>
<dbReference type="RefSeq" id="WP_003691843.1">
    <property type="nucleotide sequence ID" value="NZ_CABKOX010000002.1"/>
</dbReference>
<dbReference type="GO" id="GO:0005829">
    <property type="term" value="C:cytosol"/>
    <property type="evidence" value="ECO:0007669"/>
    <property type="project" value="TreeGrafter"/>
</dbReference>
<proteinExistence type="predicted"/>
<name>A0A3E4MBR6_9LACO</name>
<dbReference type="GO" id="GO:0007165">
    <property type="term" value="P:signal transduction"/>
    <property type="evidence" value="ECO:0007669"/>
    <property type="project" value="InterPro"/>
</dbReference>
<dbReference type="Pfam" id="PF01584">
    <property type="entry name" value="CheW"/>
    <property type="match status" value="1"/>
</dbReference>
<dbReference type="GO" id="GO:0006935">
    <property type="term" value="P:chemotaxis"/>
    <property type="evidence" value="ECO:0007669"/>
    <property type="project" value="InterPro"/>
</dbReference>
<protein>
    <submittedName>
        <fullName evidence="1">Chemotaxis protein CheW</fullName>
    </submittedName>
</protein>
<dbReference type="Proteomes" id="UP000260790">
    <property type="component" value="Unassembled WGS sequence"/>
</dbReference>
<dbReference type="PANTHER" id="PTHR22617">
    <property type="entry name" value="CHEMOTAXIS SENSOR HISTIDINE KINASE-RELATED"/>
    <property type="match status" value="1"/>
</dbReference>
<dbReference type="InterPro" id="IPR002545">
    <property type="entry name" value="CheW-lke_dom"/>
</dbReference>
<dbReference type="InterPro" id="IPR039315">
    <property type="entry name" value="CheW"/>
</dbReference>
<dbReference type="EMBL" id="QSQR01000003">
    <property type="protein sequence ID" value="RGK47171.1"/>
    <property type="molecule type" value="Genomic_DNA"/>
</dbReference>
<dbReference type="Gene3D" id="2.30.30.40">
    <property type="entry name" value="SH3 Domains"/>
    <property type="match status" value="1"/>
</dbReference>
<accession>A0A3E4MBR6</accession>
<evidence type="ECO:0000313" key="2">
    <source>
        <dbReference type="Proteomes" id="UP000260790"/>
    </source>
</evidence>
<dbReference type="PROSITE" id="PS50851">
    <property type="entry name" value="CHEW"/>
    <property type="match status" value="1"/>
</dbReference>
<gene>
    <name evidence="1" type="ORF">DXD09_04255</name>
</gene>
<organism evidence="1 2">
    <name type="scientific">Ligilactobacillus ruminis</name>
    <dbReference type="NCBI Taxonomy" id="1623"/>
    <lineage>
        <taxon>Bacteria</taxon>
        <taxon>Bacillati</taxon>
        <taxon>Bacillota</taxon>
        <taxon>Bacilli</taxon>
        <taxon>Lactobacillales</taxon>
        <taxon>Lactobacillaceae</taxon>
        <taxon>Ligilactobacillus</taxon>
    </lineage>
</organism>
<reference evidence="1 2" key="1">
    <citation type="submission" date="2018-08" db="EMBL/GenBank/DDBJ databases">
        <title>A genome reference for cultivated species of the human gut microbiota.</title>
        <authorList>
            <person name="Zou Y."/>
            <person name="Xue W."/>
            <person name="Luo G."/>
        </authorList>
    </citation>
    <scope>NUCLEOTIDE SEQUENCE [LARGE SCALE GENOMIC DNA]</scope>
    <source>
        <strain evidence="1 2">TF10-9AT</strain>
    </source>
</reference>
<dbReference type="Gene3D" id="2.40.50.180">
    <property type="entry name" value="CheA-289, Domain 4"/>
    <property type="match status" value="1"/>
</dbReference>
<dbReference type="InterPro" id="IPR036061">
    <property type="entry name" value="CheW-like_dom_sf"/>
</dbReference>